<dbReference type="Proteomes" id="UP001227230">
    <property type="component" value="Chromosome 13"/>
</dbReference>
<dbReference type="EMBL" id="CP126660">
    <property type="protein sequence ID" value="WKA01774.1"/>
    <property type="molecule type" value="Genomic_DNA"/>
</dbReference>
<sequence>MQGGKGEKSNMKKFKRIATVGHISSTFWSPFHVYYMSFRILGSQKSNASNGTQIGVETKKLWPFEDNCIKLCENFAAQSPFRNCEMKSTCEISQGVSQLRNHLLAHVCHFTS</sequence>
<proteinExistence type="predicted"/>
<keyword evidence="2" id="KW-1185">Reference proteome</keyword>
<protein>
    <submittedName>
        <fullName evidence="1">Uncharacterized protein</fullName>
    </submittedName>
</protein>
<accession>A0ABY9D2C5</accession>
<organism evidence="1 2">
    <name type="scientific">Vitis vinifera</name>
    <name type="common">Grape</name>
    <dbReference type="NCBI Taxonomy" id="29760"/>
    <lineage>
        <taxon>Eukaryota</taxon>
        <taxon>Viridiplantae</taxon>
        <taxon>Streptophyta</taxon>
        <taxon>Embryophyta</taxon>
        <taxon>Tracheophyta</taxon>
        <taxon>Spermatophyta</taxon>
        <taxon>Magnoliopsida</taxon>
        <taxon>eudicotyledons</taxon>
        <taxon>Gunneridae</taxon>
        <taxon>Pentapetalae</taxon>
        <taxon>rosids</taxon>
        <taxon>Vitales</taxon>
        <taxon>Vitaceae</taxon>
        <taxon>Viteae</taxon>
        <taxon>Vitis</taxon>
    </lineage>
</organism>
<evidence type="ECO:0000313" key="1">
    <source>
        <dbReference type="EMBL" id="WKA01774.1"/>
    </source>
</evidence>
<name>A0ABY9D2C5_VITVI</name>
<gene>
    <name evidence="1" type="ORF">VitviT2T_020038</name>
</gene>
<reference evidence="1 2" key="1">
    <citation type="journal article" date="2023" name="Hortic Res">
        <title>The complete reference genome for grapevine (Vitis vinifera L.) genetics and breeding.</title>
        <authorList>
            <person name="Shi X."/>
            <person name="Cao S."/>
            <person name="Wang X."/>
            <person name="Huang S."/>
            <person name="Wang Y."/>
            <person name="Liu Z."/>
            <person name="Liu W."/>
            <person name="Leng X."/>
            <person name="Peng Y."/>
            <person name="Wang N."/>
            <person name="Wang Y."/>
            <person name="Ma Z."/>
            <person name="Xu X."/>
            <person name="Zhang F."/>
            <person name="Xue H."/>
            <person name="Zhong H."/>
            <person name="Wang Y."/>
            <person name="Zhang K."/>
            <person name="Velt A."/>
            <person name="Avia K."/>
            <person name="Holtgrawe D."/>
            <person name="Grimplet J."/>
            <person name="Matus J.T."/>
            <person name="Ware D."/>
            <person name="Wu X."/>
            <person name="Wang H."/>
            <person name="Liu C."/>
            <person name="Fang Y."/>
            <person name="Rustenholz C."/>
            <person name="Cheng Z."/>
            <person name="Xiao H."/>
            <person name="Zhou Y."/>
        </authorList>
    </citation>
    <scope>NUCLEOTIDE SEQUENCE [LARGE SCALE GENOMIC DNA]</scope>
    <source>
        <strain evidence="2">cv. Pinot noir / PN40024</strain>
        <tissue evidence="1">Leaf</tissue>
    </source>
</reference>
<evidence type="ECO:0000313" key="2">
    <source>
        <dbReference type="Proteomes" id="UP001227230"/>
    </source>
</evidence>